<dbReference type="AlphaFoldDB" id="A0A1Y0B1K7"/>
<organism evidence="1">
    <name type="scientific">Utricularia reniformis</name>
    <dbReference type="NCBI Taxonomy" id="192314"/>
    <lineage>
        <taxon>Eukaryota</taxon>
        <taxon>Viridiplantae</taxon>
        <taxon>Streptophyta</taxon>
        <taxon>Embryophyta</taxon>
        <taxon>Tracheophyta</taxon>
        <taxon>Spermatophyta</taxon>
        <taxon>Magnoliopsida</taxon>
        <taxon>eudicotyledons</taxon>
        <taxon>Gunneridae</taxon>
        <taxon>Pentapetalae</taxon>
        <taxon>asterids</taxon>
        <taxon>lamiids</taxon>
        <taxon>Lamiales</taxon>
        <taxon>Lentibulariaceae</taxon>
        <taxon>Utricularia</taxon>
    </lineage>
</organism>
<evidence type="ECO:0000313" key="1">
    <source>
        <dbReference type="EMBL" id="ART31335.1"/>
    </source>
</evidence>
<keyword evidence="1" id="KW-0496">Mitochondrion</keyword>
<accession>A0A1Y0B1K7</accession>
<gene>
    <name evidence="1" type="ORF">AEK19_MT1117</name>
</gene>
<reference evidence="1" key="1">
    <citation type="submission" date="2017-03" db="EMBL/GenBank/DDBJ databases">
        <title>The mitochondrial genome of the carnivorous plant Utricularia reniformis (Lentibulariaceae): structure, comparative analysis and evolutionary landmarks.</title>
        <authorList>
            <person name="Silva S.R."/>
            <person name="Alvarenga D.O."/>
            <person name="Michael T.P."/>
            <person name="Miranda V.F.O."/>
            <person name="Varani A.M."/>
        </authorList>
    </citation>
    <scope>NUCLEOTIDE SEQUENCE</scope>
</reference>
<proteinExistence type="predicted"/>
<name>A0A1Y0B1K7_9LAMI</name>
<sequence length="44" mass="5077">MITCYSSRKARLLLFESNGTKRPCAFKPSILHSAVDRLRVRVVR</sequence>
<protein>
    <submittedName>
        <fullName evidence="1">Uncharacterized protein</fullName>
    </submittedName>
</protein>
<geneLocation type="mitochondrion" evidence="1"/>
<dbReference type="EMBL" id="KY774314">
    <property type="protein sequence ID" value="ART31335.1"/>
    <property type="molecule type" value="Genomic_DNA"/>
</dbReference>